<dbReference type="Gene3D" id="3.40.50.300">
    <property type="entry name" value="P-loop containing nucleotide triphosphate hydrolases"/>
    <property type="match status" value="1"/>
</dbReference>
<comment type="similarity">
    <text evidence="2">Belongs to the shikimate kinase family.</text>
</comment>
<dbReference type="UniPathway" id="UPA00053">
    <property type="reaction ID" value="UER00088"/>
</dbReference>
<dbReference type="PRINTS" id="PR01100">
    <property type="entry name" value="SHIKIMTKNASE"/>
</dbReference>
<evidence type="ECO:0000256" key="3">
    <source>
        <dbReference type="ARBA" id="ARBA00012154"/>
    </source>
</evidence>
<name>A0A094Q3N5_9ZZZZ</name>
<dbReference type="GO" id="GO:0009423">
    <property type="term" value="P:chorismate biosynthetic process"/>
    <property type="evidence" value="ECO:0007669"/>
    <property type="project" value="UniProtKB-UniPathway"/>
</dbReference>
<dbReference type="GO" id="GO:0009073">
    <property type="term" value="P:aromatic amino acid family biosynthetic process"/>
    <property type="evidence" value="ECO:0007669"/>
    <property type="project" value="UniProtKB-KW"/>
</dbReference>
<dbReference type="GO" id="GO:0005524">
    <property type="term" value="F:ATP binding"/>
    <property type="evidence" value="ECO:0007669"/>
    <property type="project" value="UniProtKB-KW"/>
</dbReference>
<dbReference type="GO" id="GO:0008652">
    <property type="term" value="P:amino acid biosynthetic process"/>
    <property type="evidence" value="ECO:0007669"/>
    <property type="project" value="UniProtKB-KW"/>
</dbReference>
<dbReference type="InterPro" id="IPR027417">
    <property type="entry name" value="P-loop_NTPase"/>
</dbReference>
<comment type="pathway">
    <text evidence="1">Metabolic intermediate biosynthesis; chorismate biosynthesis; chorismate from D-erythrose 4-phosphate and phosphoenolpyruvate: step 5/7.</text>
</comment>
<evidence type="ECO:0000313" key="11">
    <source>
        <dbReference type="EMBL" id="KGA18765.1"/>
    </source>
</evidence>
<keyword evidence="7 11" id="KW-0418">Kinase</keyword>
<dbReference type="InterPro" id="IPR023000">
    <property type="entry name" value="Shikimate_kinase_CS"/>
</dbReference>
<evidence type="ECO:0000256" key="6">
    <source>
        <dbReference type="ARBA" id="ARBA00022741"/>
    </source>
</evidence>
<comment type="caution">
    <text evidence="11">The sequence shown here is derived from an EMBL/GenBank/DDBJ whole genome shotgun (WGS) entry which is preliminary data.</text>
</comment>
<dbReference type="CDD" id="cd00464">
    <property type="entry name" value="SK"/>
    <property type="match status" value="1"/>
</dbReference>
<dbReference type="EC" id="2.7.1.71" evidence="3"/>
<dbReference type="EMBL" id="JNSK01000020">
    <property type="protein sequence ID" value="KGA18765.1"/>
    <property type="molecule type" value="Genomic_DNA"/>
</dbReference>
<keyword evidence="5" id="KW-0808">Transferase</keyword>
<dbReference type="InterPro" id="IPR000623">
    <property type="entry name" value="Shikimate_kinase/TSH1"/>
</dbReference>
<accession>A0A094Q3N5</accession>
<evidence type="ECO:0000256" key="7">
    <source>
        <dbReference type="ARBA" id="ARBA00022777"/>
    </source>
</evidence>
<evidence type="ECO:0000256" key="5">
    <source>
        <dbReference type="ARBA" id="ARBA00022679"/>
    </source>
</evidence>
<dbReference type="AlphaFoldDB" id="A0A094Q3N5"/>
<dbReference type="GO" id="GO:0004765">
    <property type="term" value="F:shikimate kinase activity"/>
    <property type="evidence" value="ECO:0007669"/>
    <property type="project" value="UniProtKB-EC"/>
</dbReference>
<dbReference type="Pfam" id="PF01202">
    <property type="entry name" value="SKI"/>
    <property type="match status" value="1"/>
</dbReference>
<evidence type="ECO:0000256" key="1">
    <source>
        <dbReference type="ARBA" id="ARBA00004842"/>
    </source>
</evidence>
<evidence type="ECO:0000256" key="8">
    <source>
        <dbReference type="ARBA" id="ARBA00022840"/>
    </source>
</evidence>
<keyword evidence="4" id="KW-0028">Amino-acid biosynthesis</keyword>
<dbReference type="PROSITE" id="PS01128">
    <property type="entry name" value="SHIKIMATE_KINASE"/>
    <property type="match status" value="1"/>
</dbReference>
<gene>
    <name evidence="11" type="ORF">GM50_7645</name>
</gene>
<evidence type="ECO:0000256" key="10">
    <source>
        <dbReference type="ARBA" id="ARBA00048567"/>
    </source>
</evidence>
<evidence type="ECO:0000256" key="9">
    <source>
        <dbReference type="ARBA" id="ARBA00023141"/>
    </source>
</evidence>
<keyword evidence="9" id="KW-0057">Aromatic amino acid biosynthesis</keyword>
<dbReference type="SUPFAM" id="SSF52540">
    <property type="entry name" value="P-loop containing nucleoside triphosphate hydrolases"/>
    <property type="match status" value="1"/>
</dbReference>
<organism evidence="11">
    <name type="scientific">freshwater metagenome</name>
    <dbReference type="NCBI Taxonomy" id="449393"/>
    <lineage>
        <taxon>unclassified sequences</taxon>
        <taxon>metagenomes</taxon>
        <taxon>ecological metagenomes</taxon>
    </lineage>
</organism>
<comment type="catalytic activity">
    <reaction evidence="10">
        <text>shikimate + ATP = 3-phosphoshikimate + ADP + H(+)</text>
        <dbReference type="Rhea" id="RHEA:13121"/>
        <dbReference type="ChEBI" id="CHEBI:15378"/>
        <dbReference type="ChEBI" id="CHEBI:30616"/>
        <dbReference type="ChEBI" id="CHEBI:36208"/>
        <dbReference type="ChEBI" id="CHEBI:145989"/>
        <dbReference type="ChEBI" id="CHEBI:456216"/>
        <dbReference type="EC" id="2.7.1.71"/>
    </reaction>
</comment>
<reference evidence="11" key="1">
    <citation type="submission" date="2014-05" db="EMBL/GenBank/DDBJ databases">
        <title>Key roles for freshwater Actinobacteria revealed by deep metagenomic sequencing.</title>
        <authorList>
            <person name="Ghai R."/>
            <person name="Mizuno C.M."/>
            <person name="Picazo A."/>
            <person name="Camacho A."/>
            <person name="Rodriguez-Valera F."/>
        </authorList>
    </citation>
    <scope>NUCLEOTIDE SEQUENCE</scope>
</reference>
<sequence>MLSAILIGPPGSGKSSVGKSLAQRMGVEFSDTDTIIEKKCNKSISDIFVESGEPYFREIERTVVLDRLENGEGILSLGGGSVLDQQAQSALRTSPTPIVFLDVSLASASPRVGFNRDRPLLVGNPRAKWQELMNARRPIYEELATFTVSTDELTPSQVSSKIVELLAKEDHS</sequence>
<evidence type="ECO:0000256" key="2">
    <source>
        <dbReference type="ARBA" id="ARBA00006997"/>
    </source>
</evidence>
<proteinExistence type="inferred from homology"/>
<keyword evidence="6" id="KW-0547">Nucleotide-binding</keyword>
<evidence type="ECO:0000256" key="4">
    <source>
        <dbReference type="ARBA" id="ARBA00022605"/>
    </source>
</evidence>
<dbReference type="GO" id="GO:0005829">
    <property type="term" value="C:cytosol"/>
    <property type="evidence" value="ECO:0007669"/>
    <property type="project" value="TreeGrafter"/>
</dbReference>
<protein>
    <recommendedName>
        <fullName evidence="3">shikimate kinase</fullName>
        <ecNumber evidence="3">2.7.1.71</ecNumber>
    </recommendedName>
</protein>
<dbReference type="InterPro" id="IPR031322">
    <property type="entry name" value="Shikimate/glucono_kinase"/>
</dbReference>
<dbReference type="HAMAP" id="MF_00109">
    <property type="entry name" value="Shikimate_kinase"/>
    <property type="match status" value="1"/>
</dbReference>
<dbReference type="PANTHER" id="PTHR21087">
    <property type="entry name" value="SHIKIMATE KINASE"/>
    <property type="match status" value="1"/>
</dbReference>
<keyword evidence="8" id="KW-0067">ATP-binding</keyword>
<dbReference type="PANTHER" id="PTHR21087:SF16">
    <property type="entry name" value="SHIKIMATE KINASE 1, CHLOROPLASTIC"/>
    <property type="match status" value="1"/>
</dbReference>